<evidence type="ECO:0000256" key="1">
    <source>
        <dbReference type="ARBA" id="ARBA00004651"/>
    </source>
</evidence>
<dbReference type="InterPro" id="IPR007210">
    <property type="entry name" value="ABC_Gly_betaine_transp_sub-bd"/>
</dbReference>
<keyword evidence="3 8" id="KW-0812">Transmembrane</keyword>
<evidence type="ECO:0000256" key="7">
    <source>
        <dbReference type="ARBA" id="ARBA00035652"/>
    </source>
</evidence>
<keyword evidence="2 8" id="KW-0813">Transport</keyword>
<evidence type="ECO:0000256" key="6">
    <source>
        <dbReference type="ARBA" id="ARBA00035642"/>
    </source>
</evidence>
<evidence type="ECO:0000259" key="9">
    <source>
        <dbReference type="PROSITE" id="PS50928"/>
    </source>
</evidence>
<comment type="subcellular location">
    <subcellularLocation>
        <location evidence="1 8">Cell membrane</location>
        <topology evidence="1 8">Multi-pass membrane protein</topology>
    </subcellularLocation>
</comment>
<dbReference type="FunFam" id="1.10.3720.10:FF:000001">
    <property type="entry name" value="Glycine betaine ABC transporter, permease"/>
    <property type="match status" value="1"/>
</dbReference>
<protein>
    <submittedName>
        <fullName evidence="10">Glycine/betaine ABC transporter substrate-binding protein</fullName>
    </submittedName>
</protein>
<accession>K0JG84</accession>
<feature type="transmembrane region" description="Helical" evidence="8">
    <location>
        <begin position="183"/>
        <end position="204"/>
    </location>
</feature>
<feature type="domain" description="ABC transmembrane type-1" evidence="9">
    <location>
        <begin position="22"/>
        <end position="201"/>
    </location>
</feature>
<dbReference type="InterPro" id="IPR000515">
    <property type="entry name" value="MetI-like"/>
</dbReference>
<dbReference type="GO" id="GO:0031460">
    <property type="term" value="P:glycine betaine transport"/>
    <property type="evidence" value="ECO:0007669"/>
    <property type="project" value="UniProtKB-ARBA"/>
</dbReference>
<dbReference type="Proteomes" id="UP000003759">
    <property type="component" value="Chromosome"/>
</dbReference>
<evidence type="ECO:0000256" key="3">
    <source>
        <dbReference type="ARBA" id="ARBA00022692"/>
    </source>
</evidence>
<comment type="similarity">
    <text evidence="8">Belongs to the binding-protein-dependent transport system permease family.</text>
</comment>
<feature type="transmembrane region" description="Helical" evidence="8">
    <location>
        <begin position="234"/>
        <end position="251"/>
    </location>
</feature>
<dbReference type="PATRIC" id="fig|1161918.5.peg.1143"/>
<organism evidence="10 11">
    <name type="scientific">Brachyspira pilosicoli WesB</name>
    <dbReference type="NCBI Taxonomy" id="1161918"/>
    <lineage>
        <taxon>Bacteria</taxon>
        <taxon>Pseudomonadati</taxon>
        <taxon>Spirochaetota</taxon>
        <taxon>Spirochaetia</taxon>
        <taxon>Brachyspirales</taxon>
        <taxon>Brachyspiraceae</taxon>
        <taxon>Brachyspira</taxon>
    </lineage>
</organism>
<evidence type="ECO:0000256" key="5">
    <source>
        <dbReference type="ARBA" id="ARBA00023136"/>
    </source>
</evidence>
<evidence type="ECO:0000313" key="11">
    <source>
        <dbReference type="Proteomes" id="UP000003759"/>
    </source>
</evidence>
<dbReference type="Gene3D" id="3.40.190.120">
    <property type="entry name" value="Osmoprotection protein (prox), domain 2"/>
    <property type="match status" value="1"/>
</dbReference>
<feature type="transmembrane region" description="Helical" evidence="8">
    <location>
        <begin position="136"/>
        <end position="163"/>
    </location>
</feature>
<dbReference type="Gene3D" id="1.10.3720.10">
    <property type="entry name" value="MetI-like"/>
    <property type="match status" value="1"/>
</dbReference>
<dbReference type="PROSITE" id="PS50928">
    <property type="entry name" value="ABC_TM1"/>
    <property type="match status" value="1"/>
</dbReference>
<dbReference type="GO" id="GO:0022857">
    <property type="term" value="F:transmembrane transporter activity"/>
    <property type="evidence" value="ECO:0007669"/>
    <property type="project" value="InterPro"/>
</dbReference>
<dbReference type="CDD" id="cd13609">
    <property type="entry name" value="PBP2_Opu_like_1"/>
    <property type="match status" value="1"/>
</dbReference>
<sequence length="529" mass="59344">MTIVFEFLNYILEQRNEILTLLIQHIRLTVFSVLLAIVLGVPLGILVKYVQKLNKPILGFANIVQAIPSMALLGIAIPLLGIGSAPAIAMVILYSLLPIIKNTYTGLSNISPQIMEAAKGIGLTKMQRLFKIQIPLSLPVIMAGIRVSAVTAVGLMTIAAYIGAGGLGYLVFSGIRTINNFQILAGAIPACLLALFVDYVFSIIERLVTPISLQTNALINIKEIYLQRKKEKKIIYASIFIIILIVSLQIINNSKKNSKTITVGSLMFTEQLILGNMVSDLIEGNTDIKVNRKLALGGTQIVFGALERGDIDLYVDYTGTMYSSVLKYAPTNDVQFVYDTVKKELKEKNKIEVLDPFYFNNTYVLAVREDTRKRYNLKNISDLRIADNRLNFCGTIEFMNRKDGIIGLTNLYSLNFKSYTAIDDAPRYIAINNKEVDIITAFSTDGLLKKFSLVTLKDDKNLFPPYYPVPLMRESTLKKYQELRSLLNKLGVLLNENIMIELNYQVDELQKDPRMVAREFLIQNNLIKE</sequence>
<dbReference type="RefSeq" id="WP_014933348.1">
    <property type="nucleotide sequence ID" value="NC_018604.1"/>
</dbReference>
<evidence type="ECO:0000256" key="8">
    <source>
        <dbReference type="RuleBase" id="RU363032"/>
    </source>
</evidence>
<evidence type="ECO:0000256" key="4">
    <source>
        <dbReference type="ARBA" id="ARBA00022989"/>
    </source>
</evidence>
<evidence type="ECO:0000313" key="10">
    <source>
        <dbReference type="EMBL" id="CCG57098.1"/>
    </source>
</evidence>
<dbReference type="AlphaFoldDB" id="K0JG84"/>
<feature type="transmembrane region" description="Helical" evidence="8">
    <location>
        <begin position="28"/>
        <end position="50"/>
    </location>
</feature>
<dbReference type="CDD" id="cd06261">
    <property type="entry name" value="TM_PBP2"/>
    <property type="match status" value="1"/>
</dbReference>
<evidence type="ECO:0000256" key="2">
    <source>
        <dbReference type="ARBA" id="ARBA00022448"/>
    </source>
</evidence>
<dbReference type="KEGG" id="bpw:WESB_1632"/>
<dbReference type="PANTHER" id="PTHR30177">
    <property type="entry name" value="GLYCINE BETAINE/L-PROLINE TRANSPORT SYSTEM PERMEASE PROTEIN PROW"/>
    <property type="match status" value="1"/>
</dbReference>
<dbReference type="SUPFAM" id="SSF161098">
    <property type="entry name" value="MetI-like"/>
    <property type="match status" value="1"/>
</dbReference>
<feature type="transmembrane region" description="Helical" evidence="8">
    <location>
        <begin position="70"/>
        <end position="97"/>
    </location>
</feature>
<dbReference type="InterPro" id="IPR035906">
    <property type="entry name" value="MetI-like_sf"/>
</dbReference>
<name>K0JG84_BRAPL</name>
<dbReference type="EMBL" id="HE793032">
    <property type="protein sequence ID" value="CCG57098.1"/>
    <property type="molecule type" value="Genomic_DNA"/>
</dbReference>
<keyword evidence="4 8" id="KW-1133">Transmembrane helix</keyword>
<reference evidence="10 11" key="1">
    <citation type="journal article" date="2012" name="BMC Genomics">
        <title>Comparative genomics of Brachyspira pilosicoli strains: genome rearrangements, reductions and correlation of genetic compliment with phenotypic diversity.</title>
        <authorList>
            <person name="Mappley L.J."/>
            <person name="Black M.L."/>
            <person name="Abuoun M."/>
            <person name="Darby A.C."/>
            <person name="Woodward M.J."/>
            <person name="Parkhill J."/>
            <person name="Turner A.K."/>
            <person name="Bellgard M.I."/>
            <person name="La T."/>
            <person name="Phillips N.D."/>
            <person name="La Ragione R.M."/>
            <person name="Hampson D.J."/>
        </authorList>
    </citation>
    <scope>NUCLEOTIDE SEQUENCE [LARGE SCALE GENOMIC DNA]</scope>
    <source>
        <strain evidence="10">WesB</strain>
    </source>
</reference>
<dbReference type="Pfam" id="PF00528">
    <property type="entry name" value="BPD_transp_1"/>
    <property type="match status" value="1"/>
</dbReference>
<dbReference type="Pfam" id="PF04069">
    <property type="entry name" value="OpuAC"/>
    <property type="match status" value="1"/>
</dbReference>
<dbReference type="SUPFAM" id="SSF53850">
    <property type="entry name" value="Periplasmic binding protein-like II"/>
    <property type="match status" value="1"/>
</dbReference>
<proteinExistence type="inferred from homology"/>
<dbReference type="GO" id="GO:0043190">
    <property type="term" value="C:ATP-binding cassette (ABC) transporter complex"/>
    <property type="evidence" value="ECO:0007669"/>
    <property type="project" value="InterPro"/>
</dbReference>
<dbReference type="InterPro" id="IPR051204">
    <property type="entry name" value="ABC_transp_perm/SBD"/>
</dbReference>
<dbReference type="Gene3D" id="3.40.190.10">
    <property type="entry name" value="Periplasmic binding protein-like II"/>
    <property type="match status" value="1"/>
</dbReference>
<comment type="similarity">
    <text evidence="6">In the C-terminal section; belongs to the OsmX family.</text>
</comment>
<gene>
    <name evidence="10" type="ORF">WESB_1632</name>
</gene>
<comment type="similarity">
    <text evidence="7">In the N-terminal section; belongs to the binding-protein-dependent transport system permease family.</text>
</comment>
<dbReference type="PANTHER" id="PTHR30177:SF4">
    <property type="entry name" value="OSMOPROTECTANT IMPORT PERMEASE PROTEIN OSMW"/>
    <property type="match status" value="1"/>
</dbReference>
<dbReference type="HOGENOM" id="CLU_038355_0_0_12"/>
<keyword evidence="5 8" id="KW-0472">Membrane</keyword>